<keyword evidence="3 7" id="KW-0235">DNA replication</keyword>
<keyword evidence="10" id="KW-1185">Reference proteome</keyword>
<dbReference type="RefSeq" id="WP_149732791.1">
    <property type="nucleotide sequence ID" value="NZ_FMXB01000027.1"/>
</dbReference>
<dbReference type="SUPFAM" id="SSF140914">
    <property type="entry name" value="PriB N-terminal domain-like"/>
    <property type="match status" value="1"/>
</dbReference>
<sequence>MAEISYINPLSNEGREIIKDYGDLNQLDKEDEYLIEEVIHTPNQKISDDSLIPKSYKDLAFKRIKWAIEKKNNKEYAQNEFEYLLNDAIYKHDVVIFHALCQAIAIQFNTGSRETRLFVESQGILIQERLAKLTPSTREEIMDEILDEIKTDGAIKWNSLKDVIASKKLKLSELLIEKGDIILQQDEFLDNYADQFSDRSPDRMYNILIGDSVKELILSRLIMQKTEEYIARIKEMSSRVEMHPAIIKLSEELKEFIPEEIGKYSTYLDGSGGLFGTAQAGKLNPEAFPPCIENTVNGVSSGGRNDAIVLLLTSFASYARLYPRIFASDETIKVSDVDPDLSITRNEILPLIFDAADNCTPPLFEDQPQEKINIISKLGFGMHEDININHEGETTWYTPMSCDKIKMHLPQLCKPDGLCKGINNPLSCYTRKKFQLDRKSKD</sequence>
<keyword evidence="5 7" id="KW-0408">Iron</keyword>
<comment type="similarity">
    <text evidence="7">Belongs to the eukaryotic-type primase large subunit family.</text>
</comment>
<dbReference type="STRING" id="230361.sm9_1002"/>
<dbReference type="NCBIfam" id="NF003051">
    <property type="entry name" value="PRK03968.1"/>
    <property type="match status" value="1"/>
</dbReference>
<dbReference type="HAMAP" id="MF_00701">
    <property type="entry name" value="DNA_primase_lrg_arc"/>
    <property type="match status" value="1"/>
</dbReference>
<dbReference type="InterPro" id="IPR058560">
    <property type="entry name" value="DNA_primase_C"/>
</dbReference>
<evidence type="ECO:0000313" key="10">
    <source>
        <dbReference type="Proteomes" id="UP000323439"/>
    </source>
</evidence>
<keyword evidence="2 7" id="KW-0639">Primosome</keyword>
<accession>A0A1G5XKW4</accession>
<dbReference type="Pfam" id="PF04104">
    <property type="entry name" value="DNA_primase_lrg"/>
    <property type="match status" value="1"/>
</dbReference>
<dbReference type="GO" id="GO:0003899">
    <property type="term" value="F:DNA-directed RNA polymerase activity"/>
    <property type="evidence" value="ECO:0007669"/>
    <property type="project" value="InterPro"/>
</dbReference>
<proteinExistence type="inferred from homology"/>
<dbReference type="OrthoDB" id="46081at2157"/>
<evidence type="ECO:0000313" key="9">
    <source>
        <dbReference type="EMBL" id="SDA70546.1"/>
    </source>
</evidence>
<dbReference type="GO" id="GO:1990077">
    <property type="term" value="C:primosome complex"/>
    <property type="evidence" value="ECO:0007669"/>
    <property type="project" value="UniProtKB-KW"/>
</dbReference>
<dbReference type="GO" id="GO:0006269">
    <property type="term" value="P:DNA replication, synthesis of primer"/>
    <property type="evidence" value="ECO:0007669"/>
    <property type="project" value="UniProtKB-UniRule"/>
</dbReference>
<reference evidence="9 10" key="1">
    <citation type="submission" date="2016-10" db="EMBL/GenBank/DDBJ databases">
        <authorList>
            <person name="Varghese N."/>
            <person name="Submissions S."/>
        </authorList>
    </citation>
    <scope>NUCLEOTIDE SEQUENCE [LARGE SCALE GENOMIC DNA]</scope>
    <source>
        <strain evidence="9 10">DSM 16643</strain>
    </source>
</reference>
<keyword evidence="4 7" id="KW-0479">Metal-binding</keyword>
<dbReference type="Proteomes" id="UP000323439">
    <property type="component" value="Unassembled WGS sequence"/>
</dbReference>
<organism evidence="9 10">
    <name type="scientific">Methanobrevibacter millerae</name>
    <dbReference type="NCBI Taxonomy" id="230361"/>
    <lineage>
        <taxon>Archaea</taxon>
        <taxon>Methanobacteriati</taxon>
        <taxon>Methanobacteriota</taxon>
        <taxon>Methanomada group</taxon>
        <taxon>Methanobacteria</taxon>
        <taxon>Methanobacteriales</taxon>
        <taxon>Methanobacteriaceae</taxon>
        <taxon>Methanobrevibacter</taxon>
    </lineage>
</organism>
<evidence type="ECO:0000256" key="1">
    <source>
        <dbReference type="ARBA" id="ARBA00022485"/>
    </source>
</evidence>
<name>A0A1G5XKW4_9EURY</name>
<keyword evidence="6 7" id="KW-0411">Iron-sulfur</keyword>
<feature type="binding site" evidence="7">
    <location>
        <position position="291"/>
    </location>
    <ligand>
        <name>[4Fe-4S] cluster</name>
        <dbReference type="ChEBI" id="CHEBI:49883"/>
    </ligand>
</feature>
<dbReference type="AlphaFoldDB" id="A0A1G5XKW4"/>
<dbReference type="InterPro" id="IPR023642">
    <property type="entry name" value="DNA_primase_lsu_PriL"/>
</dbReference>
<dbReference type="GO" id="GO:0046872">
    <property type="term" value="F:metal ion binding"/>
    <property type="evidence" value="ECO:0007669"/>
    <property type="project" value="UniProtKB-KW"/>
</dbReference>
<evidence type="ECO:0000256" key="7">
    <source>
        <dbReference type="HAMAP-Rule" id="MF_00701"/>
    </source>
</evidence>
<evidence type="ECO:0000256" key="3">
    <source>
        <dbReference type="ARBA" id="ARBA00022705"/>
    </source>
</evidence>
<feature type="binding site" evidence="7">
    <location>
        <position position="419"/>
    </location>
    <ligand>
        <name>[4Fe-4S] cluster</name>
        <dbReference type="ChEBI" id="CHEBI:49883"/>
    </ligand>
</feature>
<comment type="function">
    <text evidence="7">Regulatory subunit of DNA primase, an RNA polymerase that catalyzes the synthesis of short RNA molecules used as primers for DNA polymerase during DNA replication. Stabilizes and modulates the activity of the small subunit, increasing the rate of DNA synthesis, and conferring RNA synthesis capability. The DNA polymerase activity may enable DNA primase to also catalyze primer extension after primer synthesis. May also play a role in DNA repair.</text>
</comment>
<keyword evidence="1 7" id="KW-0004">4Fe-4S</keyword>
<feature type="binding site" evidence="7">
    <location>
        <position position="402"/>
    </location>
    <ligand>
        <name>[4Fe-4S] cluster</name>
        <dbReference type="ChEBI" id="CHEBI:49883"/>
    </ligand>
</feature>
<evidence type="ECO:0000256" key="6">
    <source>
        <dbReference type="ARBA" id="ARBA00023014"/>
    </source>
</evidence>
<evidence type="ECO:0000256" key="2">
    <source>
        <dbReference type="ARBA" id="ARBA00022515"/>
    </source>
</evidence>
<comment type="cofactor">
    <cofactor evidence="7">
        <name>[4Fe-4S] cluster</name>
        <dbReference type="ChEBI" id="CHEBI:49883"/>
    </cofactor>
    <text evidence="7">Binds 1 [4Fe-4S] cluster.</text>
</comment>
<evidence type="ECO:0000256" key="5">
    <source>
        <dbReference type="ARBA" id="ARBA00023004"/>
    </source>
</evidence>
<evidence type="ECO:0000259" key="8">
    <source>
        <dbReference type="Pfam" id="PF04104"/>
    </source>
</evidence>
<dbReference type="EMBL" id="FMXB01000027">
    <property type="protein sequence ID" value="SDA70546.1"/>
    <property type="molecule type" value="Genomic_DNA"/>
</dbReference>
<gene>
    <name evidence="7" type="primary">priL</name>
    <name evidence="9" type="ORF">SAMN02910315_02314</name>
</gene>
<evidence type="ECO:0000256" key="4">
    <source>
        <dbReference type="ARBA" id="ARBA00022723"/>
    </source>
</evidence>
<protein>
    <recommendedName>
        <fullName evidence="7">DNA primase large subunit PriL</fullName>
    </recommendedName>
</protein>
<feature type="binding site" evidence="7">
    <location>
        <position position="413"/>
    </location>
    <ligand>
        <name>[4Fe-4S] cluster</name>
        <dbReference type="ChEBI" id="CHEBI:49883"/>
    </ligand>
</feature>
<dbReference type="GO" id="GO:0051539">
    <property type="term" value="F:4 iron, 4 sulfur cluster binding"/>
    <property type="evidence" value="ECO:0007669"/>
    <property type="project" value="UniProtKB-UniRule"/>
</dbReference>
<comment type="subunit">
    <text evidence="7">Heterodimer of a small subunit (PriS) and a large subunit (PriL).</text>
</comment>
<feature type="domain" description="DNA primase large subunit C-terminal" evidence="8">
    <location>
        <begin position="282"/>
        <end position="411"/>
    </location>
</feature>